<dbReference type="Pfam" id="PF00293">
    <property type="entry name" value="NUDIX"/>
    <property type="match status" value="1"/>
</dbReference>
<evidence type="ECO:0000313" key="9">
    <source>
        <dbReference type="EMBL" id="MCA6078036.1"/>
    </source>
</evidence>
<dbReference type="PANTHER" id="PTHR11839">
    <property type="entry name" value="UDP/ADP-SUGAR PYROPHOSPHATASE"/>
    <property type="match status" value="1"/>
</dbReference>
<dbReference type="GO" id="GO:0006753">
    <property type="term" value="P:nucleoside phosphate metabolic process"/>
    <property type="evidence" value="ECO:0007669"/>
    <property type="project" value="TreeGrafter"/>
</dbReference>
<dbReference type="Gene3D" id="3.90.79.10">
    <property type="entry name" value="Nucleoside Triphosphate Pyrophosphohydrolase"/>
    <property type="match status" value="1"/>
</dbReference>
<dbReference type="InterPro" id="IPR000086">
    <property type="entry name" value="NUDIX_hydrolase_dom"/>
</dbReference>
<dbReference type="GO" id="GO:0019693">
    <property type="term" value="P:ribose phosphate metabolic process"/>
    <property type="evidence" value="ECO:0007669"/>
    <property type="project" value="TreeGrafter"/>
</dbReference>
<dbReference type="InterPro" id="IPR015797">
    <property type="entry name" value="NUDIX_hydrolase-like_dom_sf"/>
</dbReference>
<dbReference type="AlphaFoldDB" id="A0A9X1HU78"/>
<evidence type="ECO:0000256" key="7">
    <source>
        <dbReference type="ARBA" id="ARBA00032272"/>
    </source>
</evidence>
<reference evidence="9" key="1">
    <citation type="submission" date="2021-09" db="EMBL/GenBank/DDBJ databases">
        <title>Fulvivirga sp. isolated from coastal sediment.</title>
        <authorList>
            <person name="Yu H."/>
        </authorList>
    </citation>
    <scope>NUCLEOTIDE SEQUENCE</scope>
    <source>
        <strain evidence="9">1062</strain>
    </source>
</reference>
<name>A0A9X1HU78_9BACT</name>
<dbReference type="PROSITE" id="PS51462">
    <property type="entry name" value="NUDIX"/>
    <property type="match status" value="1"/>
</dbReference>
<evidence type="ECO:0000256" key="3">
    <source>
        <dbReference type="ARBA" id="ARBA00007275"/>
    </source>
</evidence>
<evidence type="ECO:0000256" key="6">
    <source>
        <dbReference type="ARBA" id="ARBA00032162"/>
    </source>
</evidence>
<evidence type="ECO:0000313" key="10">
    <source>
        <dbReference type="Proteomes" id="UP001139409"/>
    </source>
</evidence>
<dbReference type="CDD" id="cd24161">
    <property type="entry name" value="NUDIX_ADPRase_Ndx2"/>
    <property type="match status" value="1"/>
</dbReference>
<gene>
    <name evidence="9" type="ORF">LDX50_24390</name>
</gene>
<dbReference type="GO" id="GO:0016787">
    <property type="term" value="F:hydrolase activity"/>
    <property type="evidence" value="ECO:0007669"/>
    <property type="project" value="UniProtKB-KW"/>
</dbReference>
<dbReference type="SUPFAM" id="SSF55811">
    <property type="entry name" value="Nudix"/>
    <property type="match status" value="1"/>
</dbReference>
<keyword evidence="5 9" id="KW-0378">Hydrolase</keyword>
<comment type="catalytic activity">
    <reaction evidence="1">
        <text>GDP-alpha-D-mannose + H2O = alpha-D-mannose 1-phosphate + GMP + 2 H(+)</text>
        <dbReference type="Rhea" id="RHEA:27978"/>
        <dbReference type="ChEBI" id="CHEBI:15377"/>
        <dbReference type="ChEBI" id="CHEBI:15378"/>
        <dbReference type="ChEBI" id="CHEBI:57527"/>
        <dbReference type="ChEBI" id="CHEBI:58115"/>
        <dbReference type="ChEBI" id="CHEBI:58409"/>
    </reaction>
</comment>
<feature type="domain" description="Nudix hydrolase" evidence="8">
    <location>
        <begin position="44"/>
        <end position="173"/>
    </location>
</feature>
<evidence type="ECO:0000256" key="5">
    <source>
        <dbReference type="ARBA" id="ARBA00022801"/>
    </source>
</evidence>
<dbReference type="EMBL" id="JAIXNE010000005">
    <property type="protein sequence ID" value="MCA6078036.1"/>
    <property type="molecule type" value="Genomic_DNA"/>
</dbReference>
<evidence type="ECO:0000256" key="1">
    <source>
        <dbReference type="ARBA" id="ARBA00000847"/>
    </source>
</evidence>
<comment type="cofactor">
    <cofactor evidence="2">
        <name>Mg(2+)</name>
        <dbReference type="ChEBI" id="CHEBI:18420"/>
    </cofactor>
</comment>
<dbReference type="PANTHER" id="PTHR11839:SF18">
    <property type="entry name" value="NUDIX HYDROLASE DOMAIN-CONTAINING PROTEIN"/>
    <property type="match status" value="1"/>
</dbReference>
<proteinExistence type="inferred from homology"/>
<dbReference type="GO" id="GO:0005829">
    <property type="term" value="C:cytosol"/>
    <property type="evidence" value="ECO:0007669"/>
    <property type="project" value="TreeGrafter"/>
</dbReference>
<comment type="caution">
    <text evidence="9">The sequence shown here is derived from an EMBL/GenBank/DDBJ whole genome shotgun (WGS) entry which is preliminary data.</text>
</comment>
<protein>
    <recommendedName>
        <fullName evidence="4">GDP-mannose pyrophosphatase</fullName>
    </recommendedName>
    <alternativeName>
        <fullName evidence="6">GDP-mannose hydrolase</fullName>
    </alternativeName>
    <alternativeName>
        <fullName evidence="7">GDPMK</fullName>
    </alternativeName>
</protein>
<comment type="similarity">
    <text evidence="3">Belongs to the Nudix hydrolase family. NudK subfamily.</text>
</comment>
<sequence>MSDKNNPWKRISSTEIYSNPWITVTEDQVINPGGGKGIYGKVHFKNIALGIIPLDDEDNTWLVGQYRYPLDRYSWEIPEGGGPENTDPLESAKRELREETGITADSWEKIITLHTSNSVTDEIAFVYLATHLSFGQSQLEESETDLVLKKVHLREALEMVLNHEITDSISMAGILKAARLRGY</sequence>
<keyword evidence="10" id="KW-1185">Reference proteome</keyword>
<organism evidence="9 10">
    <name type="scientific">Fulvivirga sedimenti</name>
    <dbReference type="NCBI Taxonomy" id="2879465"/>
    <lineage>
        <taxon>Bacteria</taxon>
        <taxon>Pseudomonadati</taxon>
        <taxon>Bacteroidota</taxon>
        <taxon>Cytophagia</taxon>
        <taxon>Cytophagales</taxon>
        <taxon>Fulvivirgaceae</taxon>
        <taxon>Fulvivirga</taxon>
    </lineage>
</organism>
<dbReference type="RefSeq" id="WP_225698896.1">
    <property type="nucleotide sequence ID" value="NZ_JAIXNE010000005.1"/>
</dbReference>
<evidence type="ECO:0000256" key="2">
    <source>
        <dbReference type="ARBA" id="ARBA00001946"/>
    </source>
</evidence>
<evidence type="ECO:0000259" key="8">
    <source>
        <dbReference type="PROSITE" id="PS51462"/>
    </source>
</evidence>
<evidence type="ECO:0000256" key="4">
    <source>
        <dbReference type="ARBA" id="ARBA00016377"/>
    </source>
</evidence>
<dbReference type="Proteomes" id="UP001139409">
    <property type="component" value="Unassembled WGS sequence"/>
</dbReference>
<accession>A0A9X1HU78</accession>